<comment type="subunit">
    <text evidence="3">Heterodimer of HisH and HisF.</text>
</comment>
<dbReference type="GO" id="GO:0000107">
    <property type="term" value="F:imidazoleglycerol-phosphate synthase activity"/>
    <property type="evidence" value="ECO:0007669"/>
    <property type="project" value="InterPro"/>
</dbReference>
<name>A0A7X3G2N3_9BURK</name>
<dbReference type="SUPFAM" id="SSF51366">
    <property type="entry name" value="Ribulose-phoshate binding barrel"/>
    <property type="match status" value="1"/>
</dbReference>
<evidence type="ECO:0000256" key="8">
    <source>
        <dbReference type="ARBA" id="ARBA00025475"/>
    </source>
</evidence>
<reference evidence="12 13" key="1">
    <citation type="submission" date="2019-12" db="EMBL/GenBank/DDBJ databases">
        <authorList>
            <person name="Li C."/>
            <person name="Zhao J."/>
        </authorList>
    </citation>
    <scope>NUCLEOTIDE SEQUENCE [LARGE SCALE GENOMIC DNA]</scope>
    <source>
        <strain evidence="12 13">NEAU-DD11</strain>
    </source>
</reference>
<dbReference type="GO" id="GO:0000105">
    <property type="term" value="P:L-histidine biosynthetic process"/>
    <property type="evidence" value="ECO:0007669"/>
    <property type="project" value="UniProtKB-UniPathway"/>
</dbReference>
<dbReference type="GO" id="GO:0016829">
    <property type="term" value="F:lyase activity"/>
    <property type="evidence" value="ECO:0007669"/>
    <property type="project" value="UniProtKB-KW"/>
</dbReference>
<dbReference type="InterPro" id="IPR004651">
    <property type="entry name" value="HisF"/>
</dbReference>
<keyword evidence="6 11" id="KW-0368">Histidine biosynthesis</keyword>
<evidence type="ECO:0000256" key="3">
    <source>
        <dbReference type="ARBA" id="ARBA00011152"/>
    </source>
</evidence>
<dbReference type="RefSeq" id="WP_160409994.1">
    <property type="nucleotide sequence ID" value="NZ_WSES01000007.1"/>
</dbReference>
<proteinExistence type="inferred from homology"/>
<dbReference type="PANTHER" id="PTHR21235:SF2">
    <property type="entry name" value="IMIDAZOLE GLYCEROL PHOSPHATE SYNTHASE HISHF"/>
    <property type="match status" value="1"/>
</dbReference>
<dbReference type="EC" id="4.3.2.10" evidence="4"/>
<comment type="function">
    <text evidence="8">IGPS catalyzes the conversion of PRFAR and glutamine to IGP, AICAR and glutamate. The HisF subunit catalyzes the cyclization activity that produces IGP and AICAR from PRFAR using the ammonia provided by the HisH subunit.</text>
</comment>
<evidence type="ECO:0000256" key="11">
    <source>
        <dbReference type="RuleBase" id="RU003657"/>
    </source>
</evidence>
<dbReference type="InterPro" id="IPR013785">
    <property type="entry name" value="Aldolase_TIM"/>
</dbReference>
<comment type="caution">
    <text evidence="12">The sequence shown here is derived from an EMBL/GenBank/DDBJ whole genome shotgun (WGS) entry which is preliminary data.</text>
</comment>
<sequence length="252" mass="27002">MLHPRVIPCLLMRNGGLVKTVKFKNARYVGDPINAVRIFNEKEVDEVVFLDIGSAGARTAPDFDLLADIASEAFMPFSYGGGITSIGQVKRLYALGVEKVVLNTAAAEQPRLVSEAAALAGSSGVVVSMDVRRSWLGAYTVCVAGGTRDLKREPAAYARAMEQLGAGEILLNAIDRDGTREGYDLELVRRVSEAVSIPVVVAGGAGEVRHFREATEAGASALAAGSMFVFHGKHNAVLITYPEYEELDKVFK</sequence>
<dbReference type="Proteomes" id="UP000443353">
    <property type="component" value="Unassembled WGS sequence"/>
</dbReference>
<evidence type="ECO:0000256" key="5">
    <source>
        <dbReference type="ARBA" id="ARBA00022605"/>
    </source>
</evidence>
<keyword evidence="5 11" id="KW-0028">Amino-acid biosynthesis</keyword>
<comment type="similarity">
    <text evidence="2 11">Belongs to the HisA/HisF family.</text>
</comment>
<protein>
    <recommendedName>
        <fullName evidence="4">imidazole glycerol-phosphate synthase</fullName>
        <ecNumber evidence="4">4.3.2.10</ecNumber>
    </recommendedName>
    <alternativeName>
        <fullName evidence="9">IGP synthase cyclase subunit</fullName>
    </alternativeName>
</protein>
<dbReference type="InterPro" id="IPR011060">
    <property type="entry name" value="RibuloseP-bd_barrel"/>
</dbReference>
<dbReference type="EMBL" id="WSES01000007">
    <property type="protein sequence ID" value="MVW62601.1"/>
    <property type="molecule type" value="Genomic_DNA"/>
</dbReference>
<dbReference type="InterPro" id="IPR050064">
    <property type="entry name" value="IGPS_HisA/HisF"/>
</dbReference>
<evidence type="ECO:0000256" key="4">
    <source>
        <dbReference type="ARBA" id="ARBA00012809"/>
    </source>
</evidence>
<dbReference type="Pfam" id="PF00977">
    <property type="entry name" value="His_biosynth"/>
    <property type="match status" value="1"/>
</dbReference>
<dbReference type="AlphaFoldDB" id="A0A7X3G2N3"/>
<keyword evidence="13" id="KW-1185">Reference proteome</keyword>
<evidence type="ECO:0000256" key="7">
    <source>
        <dbReference type="ARBA" id="ARBA00023239"/>
    </source>
</evidence>
<evidence type="ECO:0000313" key="12">
    <source>
        <dbReference type="EMBL" id="MVW62601.1"/>
    </source>
</evidence>
<keyword evidence="7 12" id="KW-0456">Lyase</keyword>
<dbReference type="Gene3D" id="3.20.20.70">
    <property type="entry name" value="Aldolase class I"/>
    <property type="match status" value="1"/>
</dbReference>
<evidence type="ECO:0000256" key="2">
    <source>
        <dbReference type="ARBA" id="ARBA00009667"/>
    </source>
</evidence>
<accession>A0A7X3G2N3</accession>
<gene>
    <name evidence="12" type="primary">hisF</name>
    <name evidence="12" type="ORF">GPY61_21960</name>
</gene>
<evidence type="ECO:0000256" key="1">
    <source>
        <dbReference type="ARBA" id="ARBA00005091"/>
    </source>
</evidence>
<dbReference type="UniPathway" id="UPA00031">
    <property type="reaction ID" value="UER00010"/>
</dbReference>
<dbReference type="CDD" id="cd04731">
    <property type="entry name" value="HisF"/>
    <property type="match status" value="1"/>
</dbReference>
<evidence type="ECO:0000256" key="9">
    <source>
        <dbReference type="ARBA" id="ARBA00030264"/>
    </source>
</evidence>
<evidence type="ECO:0000256" key="6">
    <source>
        <dbReference type="ARBA" id="ARBA00023102"/>
    </source>
</evidence>
<dbReference type="InterPro" id="IPR006062">
    <property type="entry name" value="His_biosynth"/>
</dbReference>
<dbReference type="PANTHER" id="PTHR21235">
    <property type="entry name" value="IMIDAZOLE GLYCEROL PHOSPHATE SYNTHASE SUBUNIT HISF/H IGP SYNTHASE SUBUNIT HISF/H"/>
    <property type="match status" value="1"/>
</dbReference>
<dbReference type="NCBIfam" id="NF038364">
    <property type="entry name" value="AglZ_HisF2_fam"/>
    <property type="match status" value="1"/>
</dbReference>
<evidence type="ECO:0000313" key="13">
    <source>
        <dbReference type="Proteomes" id="UP000443353"/>
    </source>
</evidence>
<evidence type="ECO:0000256" key="10">
    <source>
        <dbReference type="ARBA" id="ARBA00047838"/>
    </source>
</evidence>
<comment type="catalytic activity">
    <reaction evidence="10">
        <text>5-[(5-phospho-1-deoxy-D-ribulos-1-ylimino)methylamino]-1-(5-phospho-beta-D-ribosyl)imidazole-4-carboxamide + L-glutamine = D-erythro-1-(imidazol-4-yl)glycerol 3-phosphate + 5-amino-1-(5-phospho-beta-D-ribosyl)imidazole-4-carboxamide + L-glutamate + H(+)</text>
        <dbReference type="Rhea" id="RHEA:24793"/>
        <dbReference type="ChEBI" id="CHEBI:15378"/>
        <dbReference type="ChEBI" id="CHEBI:29985"/>
        <dbReference type="ChEBI" id="CHEBI:58278"/>
        <dbReference type="ChEBI" id="CHEBI:58359"/>
        <dbReference type="ChEBI" id="CHEBI:58475"/>
        <dbReference type="ChEBI" id="CHEBI:58525"/>
        <dbReference type="EC" id="4.3.2.10"/>
    </reaction>
</comment>
<organism evidence="12 13">
    <name type="scientific">Massilia cellulosiltytica</name>
    <dbReference type="NCBI Taxonomy" id="2683234"/>
    <lineage>
        <taxon>Bacteria</taxon>
        <taxon>Pseudomonadati</taxon>
        <taxon>Pseudomonadota</taxon>
        <taxon>Betaproteobacteria</taxon>
        <taxon>Burkholderiales</taxon>
        <taxon>Oxalobacteraceae</taxon>
        <taxon>Telluria group</taxon>
        <taxon>Massilia</taxon>
    </lineage>
</organism>
<comment type="pathway">
    <text evidence="1">Amino-acid biosynthesis; L-histidine biosynthesis; L-histidine from 5-phospho-alpha-D-ribose 1-diphosphate: step 5/9.</text>
</comment>